<organism evidence="3 4">
    <name type="scientific">Chaetoceros tenuissimus</name>
    <dbReference type="NCBI Taxonomy" id="426638"/>
    <lineage>
        <taxon>Eukaryota</taxon>
        <taxon>Sar</taxon>
        <taxon>Stramenopiles</taxon>
        <taxon>Ochrophyta</taxon>
        <taxon>Bacillariophyta</taxon>
        <taxon>Coscinodiscophyceae</taxon>
        <taxon>Chaetocerotophycidae</taxon>
        <taxon>Chaetocerotales</taxon>
        <taxon>Chaetocerotaceae</taxon>
        <taxon>Chaetoceros</taxon>
    </lineage>
</organism>
<proteinExistence type="predicted"/>
<dbReference type="AlphaFoldDB" id="A0AAD3CYG4"/>
<dbReference type="PANTHER" id="PTHR12461:SF105">
    <property type="entry name" value="HYPOXIA-INDUCIBLE FACTOR 1-ALPHA INHIBITOR"/>
    <property type="match status" value="1"/>
</dbReference>
<dbReference type="PROSITE" id="PS51184">
    <property type="entry name" value="JMJC"/>
    <property type="match status" value="1"/>
</dbReference>
<dbReference type="SUPFAM" id="SSF51197">
    <property type="entry name" value="Clavaminate synthase-like"/>
    <property type="match status" value="1"/>
</dbReference>
<evidence type="ECO:0000313" key="3">
    <source>
        <dbReference type="EMBL" id="GFH54476.1"/>
    </source>
</evidence>
<dbReference type="Proteomes" id="UP001054902">
    <property type="component" value="Unassembled WGS sequence"/>
</dbReference>
<gene>
    <name evidence="3" type="ORF">CTEN210_10952</name>
</gene>
<comment type="caution">
    <text evidence="3">The sequence shown here is derived from an EMBL/GenBank/DDBJ whole genome shotgun (WGS) entry which is preliminary data.</text>
</comment>
<feature type="domain" description="JmjC" evidence="2">
    <location>
        <begin position="151"/>
        <end position="336"/>
    </location>
</feature>
<sequence>MAKDKAAKRQKRSHKNENISTVANSSDAENVLNELKHAQPVLNLRLDKMKCCAPDITLSTPNLLESMLYPLSVSSFLSTCFRKKAVHISSNNAERAKDINENYMFNLDSRRIFEETSSDSVFLWIPSKEKAVSQPLQSIEIQDPNTAHILHTCSNYASYCRAPPELEQPLVSSMLRDVGLGCGQYDPTGDKLTVLGRGEVETFIGTEGHLTDWHTDFQENFTIQLSGKKKWTLKQGTVKHPLRGTTPHYKSGEDVVENQIKAARLSNPDYQFGKQDLDTNAFGDETEIIMEAGDILYFPAGMFHKVETLEYGVSINVSLMGCTYANLVCKTMEHLLLQKDEWREVICAEKQGMNGVDVIEKLKGLMTSLPGIIQQFCDEGAANAILPPALRVPPKFEIVGDDLDEEENEEDENSNSDKENDTNNDQDMEDPSMSDGESMGSLESVQNEEEDIIDINDFESPSECPKPSNGTYWRMNPLASLIKMSDIKSFYMSEKEREENEEELKNQFVLNINFAGNVMHESSMRKVFRDESGFLEKLCTLDTESIPDEVKRIKDPPSALIYYGLLI</sequence>
<dbReference type="InterPro" id="IPR041667">
    <property type="entry name" value="Cupin_8"/>
</dbReference>
<evidence type="ECO:0000259" key="2">
    <source>
        <dbReference type="PROSITE" id="PS51184"/>
    </source>
</evidence>
<dbReference type="PANTHER" id="PTHR12461">
    <property type="entry name" value="HYPOXIA-INDUCIBLE FACTOR 1 ALPHA INHIBITOR-RELATED"/>
    <property type="match status" value="1"/>
</dbReference>
<keyword evidence="4" id="KW-1185">Reference proteome</keyword>
<feature type="compositionally biased region" description="Acidic residues" evidence="1">
    <location>
        <begin position="404"/>
        <end position="414"/>
    </location>
</feature>
<dbReference type="Pfam" id="PF13621">
    <property type="entry name" value="Cupin_8"/>
    <property type="match status" value="1"/>
</dbReference>
<dbReference type="EMBL" id="BLLK01000047">
    <property type="protein sequence ID" value="GFH54476.1"/>
    <property type="molecule type" value="Genomic_DNA"/>
</dbReference>
<name>A0AAD3CYG4_9STRA</name>
<accession>A0AAD3CYG4</accession>
<evidence type="ECO:0000313" key="4">
    <source>
        <dbReference type="Proteomes" id="UP001054902"/>
    </source>
</evidence>
<feature type="region of interest" description="Disordered" evidence="1">
    <location>
        <begin position="1"/>
        <end position="24"/>
    </location>
</feature>
<dbReference type="Gene3D" id="2.60.120.650">
    <property type="entry name" value="Cupin"/>
    <property type="match status" value="1"/>
</dbReference>
<protein>
    <recommendedName>
        <fullName evidence="2">JmjC domain-containing protein</fullName>
    </recommendedName>
</protein>
<reference evidence="3 4" key="1">
    <citation type="journal article" date="2021" name="Sci. Rep.">
        <title>The genome of the diatom Chaetoceros tenuissimus carries an ancient integrated fragment of an extant virus.</title>
        <authorList>
            <person name="Hongo Y."/>
            <person name="Kimura K."/>
            <person name="Takaki Y."/>
            <person name="Yoshida Y."/>
            <person name="Baba S."/>
            <person name="Kobayashi G."/>
            <person name="Nagasaki K."/>
            <person name="Hano T."/>
            <person name="Tomaru Y."/>
        </authorList>
    </citation>
    <scope>NUCLEOTIDE SEQUENCE [LARGE SCALE GENOMIC DNA]</scope>
    <source>
        <strain evidence="3 4">NIES-3715</strain>
    </source>
</reference>
<evidence type="ECO:0000256" key="1">
    <source>
        <dbReference type="SAM" id="MobiDB-lite"/>
    </source>
</evidence>
<dbReference type="InterPro" id="IPR003347">
    <property type="entry name" value="JmjC_dom"/>
</dbReference>
<feature type="region of interest" description="Disordered" evidence="1">
    <location>
        <begin position="404"/>
        <end position="446"/>
    </location>
</feature>
<feature type="compositionally biased region" description="Acidic residues" evidence="1">
    <location>
        <begin position="422"/>
        <end position="432"/>
    </location>
</feature>